<evidence type="ECO:0000256" key="3">
    <source>
        <dbReference type="ARBA" id="ARBA00022603"/>
    </source>
</evidence>
<protein>
    <submittedName>
        <fullName evidence="7">Precorrin-6y C5,15-methyltransferase (Decarboxylating) subunit CbiE</fullName>
    </submittedName>
</protein>
<evidence type="ECO:0000256" key="1">
    <source>
        <dbReference type="ARBA" id="ARBA00004953"/>
    </source>
</evidence>
<dbReference type="GO" id="GO:0032259">
    <property type="term" value="P:methylation"/>
    <property type="evidence" value="ECO:0007669"/>
    <property type="project" value="UniProtKB-KW"/>
</dbReference>
<proteinExistence type="predicted"/>
<keyword evidence="8" id="KW-1185">Reference proteome</keyword>
<dbReference type="InterPro" id="IPR012818">
    <property type="entry name" value="CbiE"/>
</dbReference>
<dbReference type="GO" id="GO:0008276">
    <property type="term" value="F:protein methyltransferase activity"/>
    <property type="evidence" value="ECO:0007669"/>
    <property type="project" value="InterPro"/>
</dbReference>
<dbReference type="InterPro" id="IPR014776">
    <property type="entry name" value="4pyrrole_Mease_sub2"/>
</dbReference>
<evidence type="ECO:0000256" key="4">
    <source>
        <dbReference type="ARBA" id="ARBA00022679"/>
    </source>
</evidence>
<sequence length="409" mass="43438">MMGGTIPEPWLSLVGIGEDGVAGLSPAACRLIAGARCVVGGRRHLALAESLISGARLTWRTPIEATLPDILDERGRPVCVLATGDPFHYGIGTLLQQHVPAAEMLCLPQPSAFSLVAARLGWSLQDCACVSLHGRALNRIVPDLQEGRRVIALSWDGATPRHVADLLVARGFGASNLWVCEALGGPAERVRVARADAFDLPDVTDLNTIGLEVVATPEAHVLPATPGLPDDWFEHDGQLTKSSVRAVTLAALAPHPGEVLCDIGAGSGSVSIEWLLATPSTRAFAVEHQAERAARIRRNAEHWGVVDRLTIVHGPAPEALQNMPRADAVFVGGGLTREGLLDAGCAALRPRGRLVSNAVTIESQALLSRMFATRGGDLMTLSFARAEPVGGFHGLRPAMPVMQWRWVKP</sequence>
<reference evidence="7" key="1">
    <citation type="submission" date="2022-05" db="EMBL/GenBank/DDBJ databases">
        <authorList>
            <person name="Pankratov T."/>
        </authorList>
    </citation>
    <scope>NUCLEOTIDE SEQUENCE</scope>
    <source>
        <strain evidence="7">BP6-180914</strain>
    </source>
</reference>
<keyword evidence="4" id="KW-0808">Transferase</keyword>
<evidence type="ECO:0000256" key="5">
    <source>
        <dbReference type="ARBA" id="ARBA00022691"/>
    </source>
</evidence>
<dbReference type="NCBIfam" id="TIGR02467">
    <property type="entry name" value="CbiE"/>
    <property type="match status" value="1"/>
</dbReference>
<keyword evidence="3" id="KW-0489">Methyltransferase</keyword>
<dbReference type="SUPFAM" id="SSF53790">
    <property type="entry name" value="Tetrapyrrole methylase"/>
    <property type="match status" value="1"/>
</dbReference>
<dbReference type="InterPro" id="IPR035996">
    <property type="entry name" value="4pyrrol_Methylase_sf"/>
</dbReference>
<dbReference type="RefSeq" id="WP_282587020.1">
    <property type="nucleotide sequence ID" value="NZ_JAMOIM010000017.1"/>
</dbReference>
<gene>
    <name evidence="7" type="primary">cbiE</name>
    <name evidence="7" type="ORF">M8523_21745</name>
</gene>
<name>A0AA41Z0G4_9HYPH</name>
<dbReference type="PANTHER" id="PTHR43182">
    <property type="entry name" value="COBALT-PRECORRIN-6B C(15)-METHYLTRANSFERASE (DECARBOXYLATING)"/>
    <property type="match status" value="1"/>
</dbReference>
<evidence type="ECO:0000259" key="6">
    <source>
        <dbReference type="Pfam" id="PF00590"/>
    </source>
</evidence>
<dbReference type="InterPro" id="IPR006365">
    <property type="entry name" value="Cbl_synth_CobL"/>
</dbReference>
<dbReference type="Pfam" id="PF00590">
    <property type="entry name" value="TP_methylase"/>
    <property type="match status" value="1"/>
</dbReference>
<dbReference type="Gene3D" id="3.40.50.150">
    <property type="entry name" value="Vaccinia Virus protein VP39"/>
    <property type="match status" value="1"/>
</dbReference>
<evidence type="ECO:0000313" key="8">
    <source>
        <dbReference type="Proteomes" id="UP001165667"/>
    </source>
</evidence>
<organism evidence="7 8">
    <name type="scientific">Lichenifustis flavocetrariae</name>
    <dbReference type="NCBI Taxonomy" id="2949735"/>
    <lineage>
        <taxon>Bacteria</taxon>
        <taxon>Pseudomonadati</taxon>
        <taxon>Pseudomonadota</taxon>
        <taxon>Alphaproteobacteria</taxon>
        <taxon>Hyphomicrobiales</taxon>
        <taxon>Lichenihabitantaceae</taxon>
        <taxon>Lichenifustis</taxon>
    </lineage>
</organism>
<dbReference type="GO" id="GO:0009236">
    <property type="term" value="P:cobalamin biosynthetic process"/>
    <property type="evidence" value="ECO:0007669"/>
    <property type="project" value="UniProtKB-KW"/>
</dbReference>
<dbReference type="SUPFAM" id="SSF53335">
    <property type="entry name" value="S-adenosyl-L-methionine-dependent methyltransferases"/>
    <property type="match status" value="1"/>
</dbReference>
<dbReference type="Gene3D" id="3.30.950.10">
    <property type="entry name" value="Methyltransferase, Cobalt-precorrin-4 Transmethylase, Domain 2"/>
    <property type="match status" value="1"/>
</dbReference>
<dbReference type="InterPro" id="IPR014008">
    <property type="entry name" value="Cbl_synth_MTase_CbiT"/>
</dbReference>
<dbReference type="Gene3D" id="3.40.1010.10">
    <property type="entry name" value="Cobalt-precorrin-4 Transmethylase, Domain 1"/>
    <property type="match status" value="1"/>
</dbReference>
<dbReference type="Proteomes" id="UP001165667">
    <property type="component" value="Unassembled WGS sequence"/>
</dbReference>
<dbReference type="EMBL" id="JAMOIM010000017">
    <property type="protein sequence ID" value="MCW6510642.1"/>
    <property type="molecule type" value="Genomic_DNA"/>
</dbReference>
<evidence type="ECO:0000313" key="7">
    <source>
        <dbReference type="EMBL" id="MCW6510642.1"/>
    </source>
</evidence>
<dbReference type="NCBIfam" id="TIGR02469">
    <property type="entry name" value="CbiT"/>
    <property type="match status" value="1"/>
</dbReference>
<dbReference type="PIRSF" id="PIRSF036428">
    <property type="entry name" value="CobL"/>
    <property type="match status" value="1"/>
</dbReference>
<comment type="caution">
    <text evidence="7">The sequence shown here is derived from an EMBL/GenBank/DDBJ whole genome shotgun (WGS) entry which is preliminary data.</text>
</comment>
<dbReference type="InterPro" id="IPR050714">
    <property type="entry name" value="Cobalamin_biosynth_MTase"/>
</dbReference>
<dbReference type="CDD" id="cd11644">
    <property type="entry name" value="Precorrin-6Y-MT"/>
    <property type="match status" value="1"/>
</dbReference>
<keyword evidence="2" id="KW-0169">Cobalamin biosynthesis</keyword>
<accession>A0AA41Z0G4</accession>
<dbReference type="InterPro" id="IPR014777">
    <property type="entry name" value="4pyrrole_Mease_sub1"/>
</dbReference>
<dbReference type="AlphaFoldDB" id="A0AA41Z0G4"/>
<dbReference type="PANTHER" id="PTHR43182:SF1">
    <property type="entry name" value="COBALT-PRECORRIN-7 C(5)-METHYLTRANSFERASE"/>
    <property type="match status" value="1"/>
</dbReference>
<keyword evidence="5" id="KW-0949">S-adenosyl-L-methionine</keyword>
<dbReference type="InterPro" id="IPR000878">
    <property type="entry name" value="4pyrrol_Mease"/>
</dbReference>
<dbReference type="InterPro" id="IPR029063">
    <property type="entry name" value="SAM-dependent_MTases_sf"/>
</dbReference>
<comment type="pathway">
    <text evidence="1">Cofactor biosynthesis; adenosylcobalamin biosynthesis.</text>
</comment>
<evidence type="ECO:0000256" key="2">
    <source>
        <dbReference type="ARBA" id="ARBA00022573"/>
    </source>
</evidence>
<feature type="domain" description="Tetrapyrrole methylase" evidence="6">
    <location>
        <begin position="11"/>
        <end position="196"/>
    </location>
</feature>